<keyword evidence="2" id="KW-1185">Reference proteome</keyword>
<evidence type="ECO:0000313" key="1">
    <source>
        <dbReference type="EMBL" id="KAJ0084794.1"/>
    </source>
</evidence>
<evidence type="ECO:0000313" key="2">
    <source>
        <dbReference type="Proteomes" id="UP001164250"/>
    </source>
</evidence>
<protein>
    <submittedName>
        <fullName evidence="1">Uncharacterized protein</fullName>
    </submittedName>
</protein>
<dbReference type="Proteomes" id="UP001164250">
    <property type="component" value="Chromosome 11"/>
</dbReference>
<accession>A0ACC1AEV0</accession>
<organism evidence="1 2">
    <name type="scientific">Pistacia atlantica</name>
    <dbReference type="NCBI Taxonomy" id="434234"/>
    <lineage>
        <taxon>Eukaryota</taxon>
        <taxon>Viridiplantae</taxon>
        <taxon>Streptophyta</taxon>
        <taxon>Embryophyta</taxon>
        <taxon>Tracheophyta</taxon>
        <taxon>Spermatophyta</taxon>
        <taxon>Magnoliopsida</taxon>
        <taxon>eudicotyledons</taxon>
        <taxon>Gunneridae</taxon>
        <taxon>Pentapetalae</taxon>
        <taxon>rosids</taxon>
        <taxon>malvids</taxon>
        <taxon>Sapindales</taxon>
        <taxon>Anacardiaceae</taxon>
        <taxon>Pistacia</taxon>
    </lineage>
</organism>
<gene>
    <name evidence="1" type="ORF">Patl1_29795</name>
</gene>
<proteinExistence type="predicted"/>
<reference evidence="2" key="1">
    <citation type="journal article" date="2023" name="G3 (Bethesda)">
        <title>Genome assembly and association tests identify interacting loci associated with vigor, precocity, and sex in interspecific pistachio rootstocks.</title>
        <authorList>
            <person name="Palmer W."/>
            <person name="Jacygrad E."/>
            <person name="Sagayaradj S."/>
            <person name="Cavanaugh K."/>
            <person name="Han R."/>
            <person name="Bertier L."/>
            <person name="Beede B."/>
            <person name="Kafkas S."/>
            <person name="Golino D."/>
            <person name="Preece J."/>
            <person name="Michelmore R."/>
        </authorList>
    </citation>
    <scope>NUCLEOTIDE SEQUENCE [LARGE SCALE GENOMIC DNA]</scope>
</reference>
<name>A0ACC1AEV0_9ROSI</name>
<sequence length="486" mass="54795">MVIKPPTKENIVMFPFMAQGHIIPFLALALRIEKTTKYAITFVNTPSNIKNLRSSLPSNSSIHLLEIPFNSSDHELPPHTENTDSVPHDLVPKLFEASLSFKPHFRNLISKLFQDENEHKRPLCIISSMFFGWCAEIAHEFGLFHAIFVAGGGFGFACYYSLWLNLPHSNSDSDEFELPDFPEASTLHVTQMSDTLRAADGIEEFDKTGLNYFRRKIGRPVWPVGPVLFSLGNKARAGKEFGLSQEICKNWLDKKPSCSVLYVSFGSQNTISSSQMMQLAMALEACGKNFIWVVRPPIGFDINSEFKANEWFPEGFEERIRDSGRGLVVHTWAPQVEILSHESLSAFLSHCGWNSVLESLSRGVPMIGWPMAAEQFYNVKLLEEKIGVCVEVARGKNCEIFHEEIVAKIELVMNESEKGKEMRKKAWEIKEIINNATKDEENFKGSSMEAMDQFLNAASKLRGEDRGEIHGAPLSVHEEKSCICIN</sequence>
<comment type="caution">
    <text evidence="1">The sequence shown here is derived from an EMBL/GenBank/DDBJ whole genome shotgun (WGS) entry which is preliminary data.</text>
</comment>
<dbReference type="EMBL" id="CM047907">
    <property type="protein sequence ID" value="KAJ0084794.1"/>
    <property type="molecule type" value="Genomic_DNA"/>
</dbReference>